<dbReference type="AlphaFoldDB" id="A0A835PIJ1"/>
<gene>
    <name evidence="2" type="ORF">HPP92_026152</name>
</gene>
<proteinExistence type="predicted"/>
<name>A0A835PIJ1_VANPL</name>
<evidence type="ECO:0000313" key="2">
    <source>
        <dbReference type="EMBL" id="KAG0452058.1"/>
    </source>
</evidence>
<sequence>MDGGTSSGRQMELNDSVEHDLIHTPRPAKVPRFKPKIKGKAKVEGLSSSIQVTSLSHVSPKANATVAAGVTELGVGNLMETDDGNDAVVREISVFCGSGYLGEDAQVSSGFFLVEMTVYL</sequence>
<organism evidence="2 3">
    <name type="scientific">Vanilla planifolia</name>
    <name type="common">Vanilla</name>
    <dbReference type="NCBI Taxonomy" id="51239"/>
    <lineage>
        <taxon>Eukaryota</taxon>
        <taxon>Viridiplantae</taxon>
        <taxon>Streptophyta</taxon>
        <taxon>Embryophyta</taxon>
        <taxon>Tracheophyta</taxon>
        <taxon>Spermatophyta</taxon>
        <taxon>Magnoliopsida</taxon>
        <taxon>Liliopsida</taxon>
        <taxon>Asparagales</taxon>
        <taxon>Orchidaceae</taxon>
        <taxon>Vanilloideae</taxon>
        <taxon>Vanilleae</taxon>
        <taxon>Vanilla</taxon>
    </lineage>
</organism>
<reference evidence="2 3" key="1">
    <citation type="journal article" date="2020" name="Nat. Food">
        <title>A phased Vanilla planifolia genome enables genetic improvement of flavour and production.</title>
        <authorList>
            <person name="Hasing T."/>
            <person name="Tang H."/>
            <person name="Brym M."/>
            <person name="Khazi F."/>
            <person name="Huang T."/>
            <person name="Chambers A.H."/>
        </authorList>
    </citation>
    <scope>NUCLEOTIDE SEQUENCE [LARGE SCALE GENOMIC DNA]</scope>
    <source>
        <tissue evidence="2">Leaf</tissue>
    </source>
</reference>
<feature type="region of interest" description="Disordered" evidence="1">
    <location>
        <begin position="1"/>
        <end position="29"/>
    </location>
</feature>
<evidence type="ECO:0000313" key="3">
    <source>
        <dbReference type="Proteomes" id="UP000636800"/>
    </source>
</evidence>
<dbReference type="OrthoDB" id="160374at2759"/>
<evidence type="ECO:0000256" key="1">
    <source>
        <dbReference type="SAM" id="MobiDB-lite"/>
    </source>
</evidence>
<accession>A0A835PIJ1</accession>
<dbReference type="Proteomes" id="UP000636800">
    <property type="component" value="Unassembled WGS sequence"/>
</dbReference>
<comment type="caution">
    <text evidence="2">The sequence shown here is derived from an EMBL/GenBank/DDBJ whole genome shotgun (WGS) entry which is preliminary data.</text>
</comment>
<protein>
    <submittedName>
        <fullName evidence="2">Uncharacterized protein</fullName>
    </submittedName>
</protein>
<keyword evidence="3" id="KW-1185">Reference proteome</keyword>
<dbReference type="EMBL" id="JADCNL010000028">
    <property type="protein sequence ID" value="KAG0452058.1"/>
    <property type="molecule type" value="Genomic_DNA"/>
</dbReference>